<gene>
    <name evidence="2" type="ORF">FRX48_08813</name>
</gene>
<sequence>MAQEQRVSPVVDAPLVTGDMTSHQTAVSPTTPRGFSSSYSSEYSTKTVSMTDQMNPSTSQPSTPSRTANQSQHAVWKPFQEPGHVAGVPSSYQSFFAVKDFSPTRTHVVTKPAGPPAQILAKTLAAAFVSPSVSQTTVSQYSGVDASDSPSLALKRKAELAEHLKPVHSFKKVKLSETGSGALMDNTSSPKQPRDFDDGQSKRLTSQPEGVLANPGNVTPPTSGKRTISRRPKGQVGSQVHEQKGPTRLRTNRPVAAEIPFDVWGLVLSYCSLDFLFKARLISNDFKNGLSYDSTWRNTRIMNYGPDMPGPPDGMSEMQYANLLVGQSCMSCGDKKTRKTYWAFLRRWCNKCLKEKVILERACLGIKAQYPKIFQCIPHASFDSFQHFENSGTYPTPPVWTRNSQAHVIGYEVAKVSKKIKEIEEFLRVEPGELQKTDEEVEAWYNPQIEANKNLVLQIQAVEDWDNTRRLQRLEDTKLHKNKRAEYYREQAKNMVPPLEPEALVLTQSYIRAVDIPKAPSERSWQILEKKLKKERAEAEGIVRAQKDEENLIEHRQQCIDMYRTLAERRAKNDTVEQIAVLAAADAVIESLKASNVLDQIADVDIIHVILRQVHKRYYAAEDAPGPEHNTNGYRLLLADAKMVYERKIEPIINGWNDEARSKVAKMLKCRGCVRRDIQHRFTWDQLFCHIARKHAPDIGDFRQLHVPIAELPGSVTFPWCRLEWPKNLPMLAEHHTATGKWDPQDDSEYQEAPRAKKVTASHAAYAGRSVSREAGPPDLRFVDNVMYAVSLLRPTPLDAKFKTCIAFTFALNKYGLVAGETPLFDVLIDLQLALVRGGHYDLFEHFRCHTCCQQSNPAKNNKFVNKGQPFGELVEHYRACHSPGQWTTHMLKLPSPEELWSALSEHGMHSALQVFEQLFPMKEEANIDPVLRGGHIAPVAHMG</sequence>
<dbReference type="Proteomes" id="UP000324767">
    <property type="component" value="Unassembled WGS sequence"/>
</dbReference>
<name>A0A5M8PFA0_9LECA</name>
<dbReference type="AlphaFoldDB" id="A0A5M8PFA0"/>
<evidence type="ECO:0000256" key="1">
    <source>
        <dbReference type="SAM" id="MobiDB-lite"/>
    </source>
</evidence>
<dbReference type="OrthoDB" id="2322499at2759"/>
<dbReference type="EMBL" id="VXIT01000017">
    <property type="protein sequence ID" value="KAA6407570.1"/>
    <property type="molecule type" value="Genomic_DNA"/>
</dbReference>
<evidence type="ECO:0000313" key="3">
    <source>
        <dbReference type="Proteomes" id="UP000324767"/>
    </source>
</evidence>
<organism evidence="2 3">
    <name type="scientific">Lasallia pustulata</name>
    <dbReference type="NCBI Taxonomy" id="136370"/>
    <lineage>
        <taxon>Eukaryota</taxon>
        <taxon>Fungi</taxon>
        <taxon>Dikarya</taxon>
        <taxon>Ascomycota</taxon>
        <taxon>Pezizomycotina</taxon>
        <taxon>Lecanoromycetes</taxon>
        <taxon>OSLEUM clade</taxon>
        <taxon>Umbilicariomycetidae</taxon>
        <taxon>Umbilicariales</taxon>
        <taxon>Umbilicariaceae</taxon>
        <taxon>Lasallia</taxon>
    </lineage>
</organism>
<reference evidence="2 3" key="1">
    <citation type="submission" date="2019-09" db="EMBL/GenBank/DDBJ databases">
        <title>The hologenome of the rock-dwelling lichen Lasallia pustulata.</title>
        <authorList>
            <person name="Greshake Tzovaras B."/>
            <person name="Segers F."/>
            <person name="Bicker A."/>
            <person name="Dal Grande F."/>
            <person name="Otte J."/>
            <person name="Hankeln T."/>
            <person name="Schmitt I."/>
            <person name="Ebersberger I."/>
        </authorList>
    </citation>
    <scope>NUCLEOTIDE SEQUENCE [LARGE SCALE GENOMIC DNA]</scope>
    <source>
        <strain evidence="2">A1-1</strain>
    </source>
</reference>
<evidence type="ECO:0000313" key="2">
    <source>
        <dbReference type="EMBL" id="KAA6407570.1"/>
    </source>
</evidence>
<feature type="compositionally biased region" description="Polar residues" evidence="1">
    <location>
        <begin position="19"/>
        <end position="35"/>
    </location>
</feature>
<feature type="compositionally biased region" description="Basic and acidic residues" evidence="1">
    <location>
        <begin position="192"/>
        <end position="201"/>
    </location>
</feature>
<feature type="region of interest" description="Disordered" evidence="1">
    <location>
        <begin position="1"/>
        <end position="73"/>
    </location>
</feature>
<proteinExistence type="predicted"/>
<evidence type="ECO:0008006" key="4">
    <source>
        <dbReference type="Google" id="ProtNLM"/>
    </source>
</evidence>
<feature type="region of interest" description="Disordered" evidence="1">
    <location>
        <begin position="178"/>
        <end position="251"/>
    </location>
</feature>
<comment type="caution">
    <text evidence="2">The sequence shown here is derived from an EMBL/GenBank/DDBJ whole genome shotgun (WGS) entry which is preliminary data.</text>
</comment>
<accession>A0A5M8PFA0</accession>
<feature type="compositionally biased region" description="Low complexity" evidence="1">
    <location>
        <begin position="56"/>
        <end position="67"/>
    </location>
</feature>
<protein>
    <recommendedName>
        <fullName evidence="4">F-box domain-containing protein</fullName>
    </recommendedName>
</protein>
<feature type="compositionally biased region" description="Polar residues" evidence="1">
    <location>
        <begin position="216"/>
        <end position="226"/>
    </location>
</feature>
<feature type="compositionally biased region" description="Polar residues" evidence="1">
    <location>
        <begin position="45"/>
        <end position="55"/>
    </location>
</feature>